<protein>
    <submittedName>
        <fullName evidence="2">Uncharacterized protein</fullName>
    </submittedName>
</protein>
<keyword evidence="1" id="KW-1133">Transmembrane helix</keyword>
<evidence type="ECO:0000313" key="3">
    <source>
        <dbReference type="Proteomes" id="UP000580250"/>
    </source>
</evidence>
<evidence type="ECO:0000313" key="2">
    <source>
        <dbReference type="EMBL" id="CAD2144247.1"/>
    </source>
</evidence>
<dbReference type="Proteomes" id="UP000580250">
    <property type="component" value="Unassembled WGS sequence"/>
</dbReference>
<feature type="transmembrane region" description="Helical" evidence="1">
    <location>
        <begin position="6"/>
        <end position="24"/>
    </location>
</feature>
<comment type="caution">
    <text evidence="2">The sequence shown here is derived from an EMBL/GenBank/DDBJ whole genome shotgun (WGS) entry which is preliminary data.</text>
</comment>
<name>A0A6V7U6E9_MELEN</name>
<keyword evidence="1" id="KW-0812">Transmembrane</keyword>
<gene>
    <name evidence="2" type="ORF">MENT_LOCUS7867</name>
</gene>
<accession>A0A6V7U6E9</accession>
<dbReference type="AlphaFoldDB" id="A0A6V7U6E9"/>
<reference evidence="2 3" key="1">
    <citation type="submission" date="2020-08" db="EMBL/GenBank/DDBJ databases">
        <authorList>
            <person name="Koutsovoulos G."/>
            <person name="Danchin GJ E."/>
        </authorList>
    </citation>
    <scope>NUCLEOTIDE SEQUENCE [LARGE SCALE GENOMIC DNA]</scope>
</reference>
<keyword evidence="1" id="KW-0472">Membrane</keyword>
<dbReference type="EMBL" id="CAJEWN010000033">
    <property type="protein sequence ID" value="CAD2144247.1"/>
    <property type="molecule type" value="Genomic_DNA"/>
</dbReference>
<proteinExistence type="predicted"/>
<evidence type="ECO:0000256" key="1">
    <source>
        <dbReference type="SAM" id="Phobius"/>
    </source>
</evidence>
<organism evidence="2 3">
    <name type="scientific">Meloidogyne enterolobii</name>
    <name type="common">Root-knot nematode worm</name>
    <name type="synonym">Meloidogyne mayaguensis</name>
    <dbReference type="NCBI Taxonomy" id="390850"/>
    <lineage>
        <taxon>Eukaryota</taxon>
        <taxon>Metazoa</taxon>
        <taxon>Ecdysozoa</taxon>
        <taxon>Nematoda</taxon>
        <taxon>Chromadorea</taxon>
        <taxon>Rhabditida</taxon>
        <taxon>Tylenchina</taxon>
        <taxon>Tylenchomorpha</taxon>
        <taxon>Tylenchoidea</taxon>
        <taxon>Meloidogynidae</taxon>
        <taxon>Meloidogyninae</taxon>
        <taxon>Meloidogyne</taxon>
    </lineage>
</organism>
<sequence>MINLKLNLFLIILIYWIILGINSTKNNKPSGNEWKIDIGKEEINSDEASFSFEEMPLLEDVEEEEFSSSQIGQLLSKHCQILFAKPLEILKKK</sequence>